<keyword evidence="10" id="KW-1185">Reference proteome</keyword>
<dbReference type="PROSITE" id="PS00972">
    <property type="entry name" value="USP_1"/>
    <property type="match status" value="1"/>
</dbReference>
<proteinExistence type="inferred from homology"/>
<keyword evidence="4" id="KW-0645">Protease</keyword>
<gene>
    <name evidence="9" type="ORF">SSLN_LOCUS14376</name>
</gene>
<comment type="similarity">
    <text evidence="2">Belongs to the peptidase C19 family.</text>
</comment>
<feature type="domain" description="USP" evidence="8">
    <location>
        <begin position="11"/>
        <end position="265"/>
    </location>
</feature>
<evidence type="ECO:0000313" key="9">
    <source>
        <dbReference type="EMBL" id="VDM00762.1"/>
    </source>
</evidence>
<dbReference type="AlphaFoldDB" id="A0A183TD28"/>
<evidence type="ECO:0000313" key="10">
    <source>
        <dbReference type="Proteomes" id="UP000275846"/>
    </source>
</evidence>
<dbReference type="Pfam" id="PF00443">
    <property type="entry name" value="UCH"/>
    <property type="match status" value="1"/>
</dbReference>
<evidence type="ECO:0000259" key="8">
    <source>
        <dbReference type="PROSITE" id="PS50235"/>
    </source>
</evidence>
<dbReference type="InterPro" id="IPR050185">
    <property type="entry name" value="Ub_carboxyl-term_hydrolase"/>
</dbReference>
<evidence type="ECO:0000256" key="6">
    <source>
        <dbReference type="ARBA" id="ARBA00022801"/>
    </source>
</evidence>
<keyword evidence="6" id="KW-0378">Hydrolase</keyword>
<dbReference type="STRING" id="70667.A0A183TD28"/>
<dbReference type="GO" id="GO:0006508">
    <property type="term" value="P:proteolysis"/>
    <property type="evidence" value="ECO:0007669"/>
    <property type="project" value="UniProtKB-KW"/>
</dbReference>
<evidence type="ECO:0000313" key="11">
    <source>
        <dbReference type="WBParaSite" id="SSLN_0001491801-mRNA-1"/>
    </source>
</evidence>
<dbReference type="PANTHER" id="PTHR21646:SF24">
    <property type="entry name" value="UBIQUITIN CARBOXYL-TERMINAL HYDROLASE"/>
    <property type="match status" value="1"/>
</dbReference>
<reference evidence="9 10" key="2">
    <citation type="submission" date="2018-11" db="EMBL/GenBank/DDBJ databases">
        <authorList>
            <consortium name="Pathogen Informatics"/>
        </authorList>
    </citation>
    <scope>NUCLEOTIDE SEQUENCE [LARGE SCALE GENOMIC DNA]</scope>
    <source>
        <strain evidence="9 10">NST_G2</strain>
    </source>
</reference>
<evidence type="ECO:0000256" key="3">
    <source>
        <dbReference type="ARBA" id="ARBA00012759"/>
    </source>
</evidence>
<comment type="catalytic activity">
    <reaction evidence="1">
        <text>Thiol-dependent hydrolysis of ester, thioester, amide, peptide and isopeptide bonds formed by the C-terminal Gly of ubiquitin (a 76-residue protein attached to proteins as an intracellular targeting signal).</text>
        <dbReference type="EC" id="3.4.19.12"/>
    </reaction>
</comment>
<dbReference type="OrthoDB" id="265776at2759"/>
<evidence type="ECO:0000256" key="5">
    <source>
        <dbReference type="ARBA" id="ARBA00022786"/>
    </source>
</evidence>
<dbReference type="Gene3D" id="3.90.70.10">
    <property type="entry name" value="Cysteine proteinases"/>
    <property type="match status" value="1"/>
</dbReference>
<dbReference type="SUPFAM" id="SSF54001">
    <property type="entry name" value="Cysteine proteinases"/>
    <property type="match status" value="1"/>
</dbReference>
<dbReference type="InterPro" id="IPR038765">
    <property type="entry name" value="Papain-like_cys_pep_sf"/>
</dbReference>
<name>A0A183TD28_SCHSO</name>
<evidence type="ECO:0000256" key="2">
    <source>
        <dbReference type="ARBA" id="ARBA00009085"/>
    </source>
</evidence>
<evidence type="ECO:0000256" key="7">
    <source>
        <dbReference type="ARBA" id="ARBA00022807"/>
    </source>
</evidence>
<organism evidence="11">
    <name type="scientific">Schistocephalus solidus</name>
    <name type="common">Tapeworm</name>
    <dbReference type="NCBI Taxonomy" id="70667"/>
    <lineage>
        <taxon>Eukaryota</taxon>
        <taxon>Metazoa</taxon>
        <taxon>Spiralia</taxon>
        <taxon>Lophotrochozoa</taxon>
        <taxon>Platyhelminthes</taxon>
        <taxon>Cestoda</taxon>
        <taxon>Eucestoda</taxon>
        <taxon>Diphyllobothriidea</taxon>
        <taxon>Diphyllobothriidae</taxon>
        <taxon>Schistocephalus</taxon>
    </lineage>
</organism>
<accession>A0A183TD28</accession>
<sequence>MLTDVKLVLRTGLVNMGNTCYMNSTIQALLHTFNLREFFIKFDPRQRPCKKSGISRLFSHLMRNLCRGETAAISPSELKKGFGRLYPMFATSEQQDSHEFLMLLLDSLHEDLNRAKSNKMPFVQASSTADSSSVDSKTLAQESWKRNRAVDDSEILDWFNGQLRSTVRCETCKHCSHTFDEFMYLSVSVQATKSLELHGVDAEASGPLQDLRVRIHILPFQLPYSKETTELELIDLPGLSGVDGPGLRSMQDCRQEDGADRLSCM</sequence>
<dbReference type="Proteomes" id="UP000275846">
    <property type="component" value="Unassembled WGS sequence"/>
</dbReference>
<dbReference type="EC" id="3.4.19.12" evidence="3"/>
<dbReference type="InterPro" id="IPR018200">
    <property type="entry name" value="USP_CS"/>
</dbReference>
<protein>
    <recommendedName>
        <fullName evidence="3">ubiquitinyl hydrolase 1</fullName>
        <ecNumber evidence="3">3.4.19.12</ecNumber>
    </recommendedName>
</protein>
<evidence type="ECO:0000256" key="4">
    <source>
        <dbReference type="ARBA" id="ARBA00022670"/>
    </source>
</evidence>
<keyword evidence="7" id="KW-0788">Thiol protease</keyword>
<dbReference type="PANTHER" id="PTHR21646">
    <property type="entry name" value="UBIQUITIN CARBOXYL-TERMINAL HYDROLASE"/>
    <property type="match status" value="1"/>
</dbReference>
<dbReference type="PROSITE" id="PS50235">
    <property type="entry name" value="USP_3"/>
    <property type="match status" value="1"/>
</dbReference>
<dbReference type="EMBL" id="UYSU01038908">
    <property type="protein sequence ID" value="VDM00762.1"/>
    <property type="molecule type" value="Genomic_DNA"/>
</dbReference>
<dbReference type="GO" id="GO:0004843">
    <property type="term" value="F:cysteine-type deubiquitinase activity"/>
    <property type="evidence" value="ECO:0007669"/>
    <property type="project" value="UniProtKB-EC"/>
</dbReference>
<dbReference type="WBParaSite" id="SSLN_0001491801-mRNA-1">
    <property type="protein sequence ID" value="SSLN_0001491801-mRNA-1"/>
    <property type="gene ID" value="SSLN_0001491801"/>
</dbReference>
<dbReference type="InterPro" id="IPR028889">
    <property type="entry name" value="USP"/>
</dbReference>
<reference evidence="11" key="1">
    <citation type="submission" date="2016-06" db="UniProtKB">
        <authorList>
            <consortium name="WormBaseParasite"/>
        </authorList>
    </citation>
    <scope>IDENTIFICATION</scope>
</reference>
<dbReference type="InterPro" id="IPR001394">
    <property type="entry name" value="Peptidase_C19_UCH"/>
</dbReference>
<evidence type="ECO:0000256" key="1">
    <source>
        <dbReference type="ARBA" id="ARBA00000707"/>
    </source>
</evidence>
<dbReference type="GO" id="GO:0016579">
    <property type="term" value="P:protein deubiquitination"/>
    <property type="evidence" value="ECO:0007669"/>
    <property type="project" value="InterPro"/>
</dbReference>
<keyword evidence="5" id="KW-0833">Ubl conjugation pathway</keyword>